<comment type="caution">
    <text evidence="2">The sequence shown here is derived from an EMBL/GenBank/DDBJ whole genome shotgun (WGS) entry which is preliminary data.</text>
</comment>
<keyword evidence="1" id="KW-0472">Membrane</keyword>
<evidence type="ECO:0000256" key="1">
    <source>
        <dbReference type="SAM" id="Phobius"/>
    </source>
</evidence>
<keyword evidence="3" id="KW-1185">Reference proteome</keyword>
<feature type="transmembrane region" description="Helical" evidence="1">
    <location>
        <begin position="35"/>
        <end position="64"/>
    </location>
</feature>
<keyword evidence="1" id="KW-1133">Transmembrane helix</keyword>
<sequence>MMTSTRWTDTAARALPARAAVSAASMQIVPSSGQALHVALTAAALTALAAALVMAASSGCARLMASMRVPENWRDHPRQSAARRWGWAVTLWHVAAVLCTLCVLVGVWS</sequence>
<gene>
    <name evidence="2" type="ORF">EBO15_10290</name>
</gene>
<dbReference type="Proteomes" id="UP000282674">
    <property type="component" value="Unassembled WGS sequence"/>
</dbReference>
<dbReference type="AlphaFoldDB" id="A0A3M2M6T4"/>
<accession>A0A3M2M6T4</accession>
<proteinExistence type="predicted"/>
<name>A0A3M2M6T4_9ACTN</name>
<organism evidence="2 3">
    <name type="scientific">Actinomadura harenae</name>
    <dbReference type="NCBI Taxonomy" id="2483351"/>
    <lineage>
        <taxon>Bacteria</taxon>
        <taxon>Bacillati</taxon>
        <taxon>Actinomycetota</taxon>
        <taxon>Actinomycetes</taxon>
        <taxon>Streptosporangiales</taxon>
        <taxon>Thermomonosporaceae</taxon>
        <taxon>Actinomadura</taxon>
    </lineage>
</organism>
<dbReference type="EMBL" id="RFFG01000014">
    <property type="protein sequence ID" value="RMI45306.1"/>
    <property type="molecule type" value="Genomic_DNA"/>
</dbReference>
<feature type="transmembrane region" description="Helical" evidence="1">
    <location>
        <begin position="85"/>
        <end position="108"/>
    </location>
</feature>
<protein>
    <submittedName>
        <fullName evidence="2">Uncharacterized protein</fullName>
    </submittedName>
</protein>
<evidence type="ECO:0000313" key="3">
    <source>
        <dbReference type="Proteomes" id="UP000282674"/>
    </source>
</evidence>
<dbReference type="RefSeq" id="WP_122194111.1">
    <property type="nucleotide sequence ID" value="NZ_JBHSKC010000033.1"/>
</dbReference>
<keyword evidence="1" id="KW-0812">Transmembrane</keyword>
<reference evidence="2 3" key="1">
    <citation type="submission" date="2018-10" db="EMBL/GenBank/DDBJ databases">
        <title>Isolation from soil.</title>
        <authorList>
            <person name="Hu J."/>
        </authorList>
    </citation>
    <scope>NUCLEOTIDE SEQUENCE [LARGE SCALE GENOMIC DNA]</scope>
    <source>
        <strain evidence="2 3">NEAU-Ht49</strain>
    </source>
</reference>
<evidence type="ECO:0000313" key="2">
    <source>
        <dbReference type="EMBL" id="RMI45306.1"/>
    </source>
</evidence>